<evidence type="ECO:0000313" key="3">
    <source>
        <dbReference type="EMBL" id="OKH88511.1"/>
    </source>
</evidence>
<name>A0A1Q4USD5_9ACTN</name>
<feature type="compositionally biased region" description="Polar residues" evidence="1">
    <location>
        <begin position="28"/>
        <end position="37"/>
    </location>
</feature>
<proteinExistence type="predicted"/>
<comment type="caution">
    <text evidence="3">The sequence shown here is derived from an EMBL/GenBank/DDBJ whole genome shotgun (WGS) entry which is preliminary data.</text>
</comment>
<evidence type="ECO:0000256" key="2">
    <source>
        <dbReference type="SAM" id="Phobius"/>
    </source>
</evidence>
<dbReference type="STRING" id="1048205.AB852_36670"/>
<dbReference type="Proteomes" id="UP000186455">
    <property type="component" value="Unassembled WGS sequence"/>
</dbReference>
<feature type="transmembrane region" description="Helical" evidence="2">
    <location>
        <begin position="262"/>
        <end position="280"/>
    </location>
</feature>
<feature type="transmembrane region" description="Helical" evidence="2">
    <location>
        <begin position="365"/>
        <end position="383"/>
    </location>
</feature>
<evidence type="ECO:0000256" key="1">
    <source>
        <dbReference type="SAM" id="MobiDB-lite"/>
    </source>
</evidence>
<dbReference type="AlphaFoldDB" id="A0A1Q4USD5"/>
<evidence type="ECO:0000313" key="4">
    <source>
        <dbReference type="Proteomes" id="UP000186455"/>
    </source>
</evidence>
<feature type="region of interest" description="Disordered" evidence="1">
    <location>
        <begin position="1"/>
        <end position="196"/>
    </location>
</feature>
<accession>A0A1Q4USD5</accession>
<organism evidence="3 4">
    <name type="scientific">Streptomyces uncialis</name>
    <dbReference type="NCBI Taxonomy" id="1048205"/>
    <lineage>
        <taxon>Bacteria</taxon>
        <taxon>Bacillati</taxon>
        <taxon>Actinomycetota</taxon>
        <taxon>Actinomycetes</taxon>
        <taxon>Kitasatosporales</taxon>
        <taxon>Streptomycetaceae</taxon>
        <taxon>Streptomyces</taxon>
    </lineage>
</organism>
<feature type="transmembrane region" description="Helical" evidence="2">
    <location>
        <begin position="419"/>
        <end position="440"/>
    </location>
</feature>
<feature type="compositionally biased region" description="Low complexity" evidence="1">
    <location>
        <begin position="178"/>
        <end position="194"/>
    </location>
</feature>
<dbReference type="EMBL" id="LFBV01000014">
    <property type="protein sequence ID" value="OKH88511.1"/>
    <property type="molecule type" value="Genomic_DNA"/>
</dbReference>
<gene>
    <name evidence="3" type="ORF">AB852_36670</name>
</gene>
<feature type="transmembrane region" description="Helical" evidence="2">
    <location>
        <begin position="316"/>
        <end position="334"/>
    </location>
</feature>
<feature type="compositionally biased region" description="Pro residues" evidence="1">
    <location>
        <begin position="155"/>
        <end position="166"/>
    </location>
</feature>
<dbReference type="RefSeq" id="WP_073796079.1">
    <property type="nucleotide sequence ID" value="NZ_LFBV01000014.1"/>
</dbReference>
<feature type="transmembrane region" description="Helical" evidence="2">
    <location>
        <begin position="389"/>
        <end position="407"/>
    </location>
</feature>
<protein>
    <submittedName>
        <fullName evidence="3">Uncharacterized protein</fullName>
    </submittedName>
</protein>
<sequence length="441" mass="44640">MTNQPDQPYGTDPGYPQSGYPEPYDEGPQTQQWQAPTWETELQPPITDSTPPPERYGAPQGYGPPPQEYGTGYGTPQHGTQQGQGTSPPYGTPQPYGNTGQYDQSGQYGNSGQYGQTGHPTGQYGQQQPQPYAAAQPQAPGPTAQQQYPAHTPVHTPPPAPAPAMDPPGFTGTGTVTGGASTAAAAEPQYATAADRARAEGRPQILEPGLQPAAVTAVLALLLSGAAALHEYATLVPLVLLQAVTAAGWFRLNGMWPARQGIALAFLGGLAANAALLVAGRENAPAAILGTLGVWVLLSIVLGLRSHAGPDERLAGLLATVVSSALAVIGAGYLGAATDAVVIAGIAVAAAVLARALPLPTAASVLVALLAAAGAGIAAGRFSDWGTDGALLGLAAGACALIGHRAASYDYPSRFVHMTAGVALPLAAAAPATYILAQILP</sequence>
<feature type="transmembrane region" description="Helical" evidence="2">
    <location>
        <begin position="286"/>
        <end position="304"/>
    </location>
</feature>
<keyword evidence="2" id="KW-0812">Transmembrane</keyword>
<keyword evidence="4" id="KW-1185">Reference proteome</keyword>
<feature type="compositionally biased region" description="Low complexity" evidence="1">
    <location>
        <begin position="68"/>
        <end position="154"/>
    </location>
</feature>
<keyword evidence="2" id="KW-0472">Membrane</keyword>
<keyword evidence="2" id="KW-1133">Transmembrane helix</keyword>
<reference evidence="3 4" key="1">
    <citation type="submission" date="2015-06" db="EMBL/GenBank/DDBJ databases">
        <title>Cloning and characterization of the uncialamcin biosynthetic gene cluster.</title>
        <authorList>
            <person name="Yan X."/>
            <person name="Huang T."/>
            <person name="Ge H."/>
            <person name="Shen B."/>
        </authorList>
    </citation>
    <scope>NUCLEOTIDE SEQUENCE [LARGE SCALE GENOMIC DNA]</scope>
    <source>
        <strain evidence="3 4">DCA2648</strain>
    </source>
</reference>